<comment type="cofactor">
    <cofactor evidence="1">
        <name>FAD</name>
        <dbReference type="ChEBI" id="CHEBI:57692"/>
    </cofactor>
</comment>
<feature type="domain" description="Reductase C-terminal" evidence="6">
    <location>
        <begin position="329"/>
        <end position="414"/>
    </location>
</feature>
<reference evidence="8" key="1">
    <citation type="submission" date="2016-10" db="EMBL/GenBank/DDBJ databases">
        <authorList>
            <person name="Varghese N."/>
            <person name="Submissions S."/>
        </authorList>
    </citation>
    <scope>NUCLEOTIDE SEQUENCE [LARGE SCALE GENOMIC DNA]</scope>
    <source>
        <strain evidence="8">DSM 40318</strain>
    </source>
</reference>
<evidence type="ECO:0000256" key="4">
    <source>
        <dbReference type="ARBA" id="ARBA00023002"/>
    </source>
</evidence>
<protein>
    <submittedName>
        <fullName evidence="7">3-phenylpropionate/trans-cinnamate dioxygenase ferredoxin reductase subunit</fullName>
    </submittedName>
</protein>
<dbReference type="RefSeq" id="WP_093460327.1">
    <property type="nucleotide sequence ID" value="NZ_FNST01000002.1"/>
</dbReference>
<dbReference type="SUPFAM" id="SSF55424">
    <property type="entry name" value="FAD/NAD-linked reductases, dimerisation (C-terminal) domain"/>
    <property type="match status" value="1"/>
</dbReference>
<evidence type="ECO:0000259" key="5">
    <source>
        <dbReference type="Pfam" id="PF07992"/>
    </source>
</evidence>
<evidence type="ECO:0000256" key="2">
    <source>
        <dbReference type="ARBA" id="ARBA00022630"/>
    </source>
</evidence>
<dbReference type="InterPro" id="IPR023753">
    <property type="entry name" value="FAD/NAD-binding_dom"/>
</dbReference>
<dbReference type="Pfam" id="PF14759">
    <property type="entry name" value="Reductase_C"/>
    <property type="match status" value="1"/>
</dbReference>
<dbReference type="PANTHER" id="PTHR43557">
    <property type="entry name" value="APOPTOSIS-INDUCING FACTOR 1"/>
    <property type="match status" value="1"/>
</dbReference>
<accession>A0A1H4KL14</accession>
<keyword evidence="3" id="KW-0274">FAD</keyword>
<dbReference type="PRINTS" id="PR00368">
    <property type="entry name" value="FADPNR"/>
</dbReference>
<organism evidence="7 8">
    <name type="scientific">Streptomyces melanosporofaciens</name>
    <dbReference type="NCBI Taxonomy" id="67327"/>
    <lineage>
        <taxon>Bacteria</taxon>
        <taxon>Bacillati</taxon>
        <taxon>Actinomycetota</taxon>
        <taxon>Actinomycetes</taxon>
        <taxon>Kitasatosporales</taxon>
        <taxon>Streptomycetaceae</taxon>
        <taxon>Streptomyces</taxon>
        <taxon>Streptomyces violaceusniger group</taxon>
    </lineage>
</organism>
<evidence type="ECO:0000256" key="3">
    <source>
        <dbReference type="ARBA" id="ARBA00022827"/>
    </source>
</evidence>
<dbReference type="InterPro" id="IPR028202">
    <property type="entry name" value="Reductase_C"/>
</dbReference>
<keyword evidence="7" id="KW-0223">Dioxygenase</keyword>
<evidence type="ECO:0000259" key="6">
    <source>
        <dbReference type="Pfam" id="PF14759"/>
    </source>
</evidence>
<dbReference type="SUPFAM" id="SSF51905">
    <property type="entry name" value="FAD/NAD(P)-binding domain"/>
    <property type="match status" value="2"/>
</dbReference>
<dbReference type="InterPro" id="IPR016156">
    <property type="entry name" value="FAD/NAD-linked_Rdtase_dimer_sf"/>
</dbReference>
<dbReference type="GO" id="GO:0016651">
    <property type="term" value="F:oxidoreductase activity, acting on NAD(P)H"/>
    <property type="evidence" value="ECO:0007669"/>
    <property type="project" value="TreeGrafter"/>
</dbReference>
<evidence type="ECO:0000313" key="7">
    <source>
        <dbReference type="EMBL" id="SEB59191.1"/>
    </source>
</evidence>
<evidence type="ECO:0000256" key="1">
    <source>
        <dbReference type="ARBA" id="ARBA00001974"/>
    </source>
</evidence>
<dbReference type="Pfam" id="PF07992">
    <property type="entry name" value="Pyr_redox_2"/>
    <property type="match status" value="1"/>
</dbReference>
<keyword evidence="2" id="KW-0285">Flavoprotein</keyword>
<dbReference type="GO" id="GO:0051213">
    <property type="term" value="F:dioxygenase activity"/>
    <property type="evidence" value="ECO:0007669"/>
    <property type="project" value="UniProtKB-KW"/>
</dbReference>
<name>A0A1H4KL14_STRMJ</name>
<feature type="domain" description="FAD/NAD(P)-binding" evidence="5">
    <location>
        <begin position="10"/>
        <end position="310"/>
    </location>
</feature>
<dbReference type="PANTHER" id="PTHR43557:SF2">
    <property type="entry name" value="RIESKE DOMAIN-CONTAINING PROTEIN-RELATED"/>
    <property type="match status" value="1"/>
</dbReference>
<dbReference type="Proteomes" id="UP000198609">
    <property type="component" value="Unassembled WGS sequence"/>
</dbReference>
<keyword evidence="4" id="KW-0560">Oxidoreductase</keyword>
<evidence type="ECO:0000313" key="8">
    <source>
        <dbReference type="Proteomes" id="UP000198609"/>
    </source>
</evidence>
<sequence>MQNERTATDRIVVVGGGQSGADFVAALRMAGYQGLVTLVGEEPDYPYARPPLSKAYLSGKVSVDDLYIRPPAMYEQQGIDLRTGIRVAAIDRTARHVVLVDGERLPYAHLVLATGGRARRLPAPGLDDAPNVHYLRTLADVTAMRHRFVPGARLVVVGAGYIGLEVAATARQLGLDVTVLEALPRVLARVTAPQVSAFYQRVHTEEGVDIRVDTAVTGFSFALDGSVSAVELKNGERIDTDIVLVGIGLVPNTELAEQAGLAVDSGIVVDEYCRTEDRAVLAIGDCTSHPCGEHGGRRRLESVPNASEQARVAAATITGNPEPYTAIPWFWSDQYDVRLQTIGLSTGHDDVVIRGTTETGRSFAAFYLKDGQVRAADVICSPRDFTAARKLVAARARVGPEALRDLSVPLKQLL</sequence>
<dbReference type="AlphaFoldDB" id="A0A1H4KL14"/>
<dbReference type="GO" id="GO:0005737">
    <property type="term" value="C:cytoplasm"/>
    <property type="evidence" value="ECO:0007669"/>
    <property type="project" value="TreeGrafter"/>
</dbReference>
<dbReference type="PRINTS" id="PR00411">
    <property type="entry name" value="PNDRDTASEI"/>
</dbReference>
<keyword evidence="8" id="KW-1185">Reference proteome</keyword>
<dbReference type="Gene3D" id="3.30.390.30">
    <property type="match status" value="1"/>
</dbReference>
<dbReference type="Gene3D" id="3.50.50.60">
    <property type="entry name" value="FAD/NAD(P)-binding domain"/>
    <property type="match status" value="2"/>
</dbReference>
<gene>
    <name evidence="7" type="ORF">SAMN04490356_0807</name>
</gene>
<dbReference type="InterPro" id="IPR036188">
    <property type="entry name" value="FAD/NAD-bd_sf"/>
</dbReference>
<dbReference type="InterPro" id="IPR050446">
    <property type="entry name" value="FAD-oxidoreductase/Apoptosis"/>
</dbReference>
<dbReference type="EMBL" id="FNST01000002">
    <property type="protein sequence ID" value="SEB59191.1"/>
    <property type="molecule type" value="Genomic_DNA"/>
</dbReference>
<proteinExistence type="predicted"/>